<evidence type="ECO:0000313" key="5">
    <source>
        <dbReference type="Proteomes" id="UP000239366"/>
    </source>
</evidence>
<dbReference type="Pfam" id="PF11751">
    <property type="entry name" value="PorP_SprF"/>
    <property type="match status" value="1"/>
</dbReference>
<evidence type="ECO:0000313" key="4">
    <source>
        <dbReference type="EMBL" id="PQJ16254.1"/>
    </source>
</evidence>
<organism evidence="4 5">
    <name type="scientific">Aureicoccus marinus</name>
    <dbReference type="NCBI Taxonomy" id="754435"/>
    <lineage>
        <taxon>Bacteria</taxon>
        <taxon>Pseudomonadati</taxon>
        <taxon>Bacteroidota</taxon>
        <taxon>Flavobacteriia</taxon>
        <taxon>Flavobacteriales</taxon>
        <taxon>Flavobacteriaceae</taxon>
        <taxon>Aureicoccus</taxon>
    </lineage>
</organism>
<feature type="domain" description="SPOR" evidence="3">
    <location>
        <begin position="401"/>
        <end position="479"/>
    </location>
</feature>
<dbReference type="AlphaFoldDB" id="A0A2S7T9C8"/>
<comment type="caution">
    <text evidence="4">The sequence shown here is derived from an EMBL/GenBank/DDBJ whole genome shotgun (WGS) entry which is preliminary data.</text>
</comment>
<evidence type="ECO:0000256" key="1">
    <source>
        <dbReference type="SAM" id="Coils"/>
    </source>
</evidence>
<feature type="region of interest" description="Disordered" evidence="2">
    <location>
        <begin position="296"/>
        <end position="321"/>
    </location>
</feature>
<keyword evidence="5" id="KW-1185">Reference proteome</keyword>
<evidence type="ECO:0000259" key="3">
    <source>
        <dbReference type="PROSITE" id="PS51724"/>
    </source>
</evidence>
<evidence type="ECO:0000256" key="2">
    <source>
        <dbReference type="SAM" id="MobiDB-lite"/>
    </source>
</evidence>
<accession>A0A2S7T9C8</accession>
<dbReference type="InterPro" id="IPR036680">
    <property type="entry name" value="SPOR-like_sf"/>
</dbReference>
<proteinExistence type="predicted"/>
<sequence length="482" mass="54292">MAHLQGQETVVVPSLDPPTHNLLKYGDFWNNPAFGQVRKTETYFQLYHRNQNFGFENNYEAYLASYSGILNQQTAFGVSASHQRLGILDNNTIILNFTRAIRLSDNSRLALGFNGGFRQLGLSSSRRVTLVPDPFLESIANQSELILSPGLVFSSGRWDFGFTAFNLVRYSLQTELESEPLSAEAFAGQIRYFKPIDSSSSFFEDAQWVFYAQAISPKEGDAQLSGSLVLDLPQKGWLQAGYNSEYGGHAGFGLNLSSSLRLSYLFEQPLSGNRVNLSTTHEIGLTYAINSKNADKIPVKKPKREKTPRTKKKKRQPIDDTAGIDSLKTQLAETNALLNDLLKRQDSLEKRNAQLEDRMEELLALLKSGNGGVLPGNIKEIVQRSDSDDESGLQIDKLNINGNKVGFYLVLETFGSKLEVDAAQARYKRMGVNTGHFYNDGNNLYYVYWKRFESRRKALQALRIIKNSDYQDKAWIIQMENN</sequence>
<reference evidence="5" key="1">
    <citation type="submission" date="2016-11" db="EMBL/GenBank/DDBJ databases">
        <title>Trade-off between light-utilization and light-protection in marine flavobacteria.</title>
        <authorList>
            <person name="Kumagai Y."/>
            <person name="Yoshizawa S."/>
            <person name="Kogure K."/>
        </authorList>
    </citation>
    <scope>NUCLEOTIDE SEQUENCE [LARGE SCALE GENOMIC DNA]</scope>
    <source>
        <strain evidence="5">SG-18</strain>
    </source>
</reference>
<dbReference type="PROSITE" id="PS51724">
    <property type="entry name" value="SPOR"/>
    <property type="match status" value="1"/>
</dbReference>
<dbReference type="InterPro" id="IPR007730">
    <property type="entry name" value="SPOR-like_dom"/>
</dbReference>
<feature type="coiled-coil region" evidence="1">
    <location>
        <begin position="324"/>
        <end position="365"/>
    </location>
</feature>
<gene>
    <name evidence="4" type="ORF">BST99_11455</name>
</gene>
<dbReference type="InterPro" id="IPR019861">
    <property type="entry name" value="PorP/SprF_Bacteroidetes"/>
</dbReference>
<feature type="compositionally biased region" description="Basic residues" evidence="2">
    <location>
        <begin position="299"/>
        <end position="315"/>
    </location>
</feature>
<dbReference type="EMBL" id="MQVX01000001">
    <property type="protein sequence ID" value="PQJ16254.1"/>
    <property type="molecule type" value="Genomic_DNA"/>
</dbReference>
<dbReference type="SUPFAM" id="SSF110997">
    <property type="entry name" value="Sporulation related repeat"/>
    <property type="match status" value="1"/>
</dbReference>
<dbReference type="NCBIfam" id="TIGR03519">
    <property type="entry name" value="T9SS_PorP_fam"/>
    <property type="match status" value="1"/>
</dbReference>
<dbReference type="GO" id="GO:0042834">
    <property type="term" value="F:peptidoglycan binding"/>
    <property type="evidence" value="ECO:0007669"/>
    <property type="project" value="InterPro"/>
</dbReference>
<keyword evidence="1" id="KW-0175">Coiled coil</keyword>
<protein>
    <recommendedName>
        <fullName evidence="3">SPOR domain-containing protein</fullName>
    </recommendedName>
</protein>
<dbReference type="Proteomes" id="UP000239366">
    <property type="component" value="Unassembled WGS sequence"/>
</dbReference>
<name>A0A2S7T9C8_9FLAO</name>